<dbReference type="KEGG" id="ccin:107271945"/>
<feature type="domain" description="V-SNARE coiled-coil homology" evidence="4">
    <location>
        <begin position="53"/>
        <end position="113"/>
    </location>
</feature>
<feature type="transmembrane region" description="Helical" evidence="3">
    <location>
        <begin position="119"/>
        <end position="144"/>
    </location>
</feature>
<keyword evidence="3" id="KW-0472">Membrane</keyword>
<organism evidence="5 6">
    <name type="scientific">Cephus cinctus</name>
    <name type="common">Wheat stem sawfly</name>
    <dbReference type="NCBI Taxonomy" id="211228"/>
    <lineage>
        <taxon>Eukaryota</taxon>
        <taxon>Metazoa</taxon>
        <taxon>Ecdysozoa</taxon>
        <taxon>Arthropoda</taxon>
        <taxon>Hexapoda</taxon>
        <taxon>Insecta</taxon>
        <taxon>Pterygota</taxon>
        <taxon>Neoptera</taxon>
        <taxon>Endopterygota</taxon>
        <taxon>Hymenoptera</taxon>
        <taxon>Cephoidea</taxon>
        <taxon>Cephidae</taxon>
        <taxon>Cephus</taxon>
    </lineage>
</organism>
<dbReference type="GO" id="GO:0016020">
    <property type="term" value="C:membrane"/>
    <property type="evidence" value="ECO:0007669"/>
    <property type="project" value="InterPro"/>
</dbReference>
<dbReference type="PANTHER" id="PTHR46897:SF1">
    <property type="entry name" value="VESICLE-ASSOCIATED MEMBRANE PROTEIN 4"/>
    <property type="match status" value="1"/>
</dbReference>
<keyword evidence="1" id="KW-0175">Coiled coil</keyword>
<evidence type="ECO:0000256" key="2">
    <source>
        <dbReference type="SAM" id="MobiDB-lite"/>
    </source>
</evidence>
<evidence type="ECO:0000259" key="4">
    <source>
        <dbReference type="PROSITE" id="PS50892"/>
    </source>
</evidence>
<dbReference type="InterPro" id="IPR001388">
    <property type="entry name" value="Synaptobrevin-like"/>
</dbReference>
<dbReference type="SUPFAM" id="SSF58038">
    <property type="entry name" value="SNARE fusion complex"/>
    <property type="match status" value="1"/>
</dbReference>
<dbReference type="RefSeq" id="XP_015604045.1">
    <property type="nucleotide sequence ID" value="XM_015748559.2"/>
</dbReference>
<proteinExistence type="predicted"/>
<reference evidence="6" key="1">
    <citation type="submission" date="2025-08" db="UniProtKB">
        <authorList>
            <consortium name="RefSeq"/>
        </authorList>
    </citation>
    <scope>IDENTIFICATION</scope>
</reference>
<dbReference type="GeneID" id="107271945"/>
<dbReference type="GO" id="GO:0090161">
    <property type="term" value="P:Golgi ribbon formation"/>
    <property type="evidence" value="ECO:0007669"/>
    <property type="project" value="InterPro"/>
</dbReference>
<evidence type="ECO:0000256" key="1">
    <source>
        <dbReference type="PROSITE-ProRule" id="PRU00290"/>
    </source>
</evidence>
<dbReference type="Pfam" id="PF00957">
    <property type="entry name" value="Synaptobrevin"/>
    <property type="match status" value="1"/>
</dbReference>
<dbReference type="GO" id="GO:0016192">
    <property type="term" value="P:vesicle-mediated transport"/>
    <property type="evidence" value="ECO:0007669"/>
    <property type="project" value="InterPro"/>
</dbReference>
<evidence type="ECO:0000313" key="6">
    <source>
        <dbReference type="RefSeq" id="XP_015604045.1"/>
    </source>
</evidence>
<dbReference type="PROSITE" id="PS50892">
    <property type="entry name" value="V_SNARE"/>
    <property type="match status" value="1"/>
</dbReference>
<dbReference type="PRINTS" id="PR00219">
    <property type="entry name" value="SYNAPTOBREVN"/>
</dbReference>
<evidence type="ECO:0000313" key="5">
    <source>
        <dbReference type="Proteomes" id="UP000694920"/>
    </source>
</evidence>
<protein>
    <submittedName>
        <fullName evidence="6">Vesicle-associated membrane protein 4 isoform X2</fullName>
    </submittedName>
</protein>
<sequence>MPPKFRRTLSGEDLRAADEVEKESLLEHDSDPDEDMLFNRPSTSTENVQVHGKLDSVRIQIKEVTDTMRDNMQKVIERGDRMEDLQSASERLSMAGNEFRDAARNAQRKAWMQNVKARIIIGGITLMLVLCIVVLDVMVLYLVLR</sequence>
<name>A0AAJ7C7T0_CEPCN</name>
<dbReference type="AlphaFoldDB" id="A0AAJ7C7T0"/>
<keyword evidence="3" id="KW-1133">Transmembrane helix</keyword>
<keyword evidence="3" id="KW-0812">Transmembrane</keyword>
<feature type="compositionally biased region" description="Basic and acidic residues" evidence="2">
    <location>
        <begin position="9"/>
        <end position="29"/>
    </location>
</feature>
<feature type="region of interest" description="Disordered" evidence="2">
    <location>
        <begin position="1"/>
        <end position="45"/>
    </location>
</feature>
<accession>A0AAJ7C7T0</accession>
<dbReference type="Proteomes" id="UP000694920">
    <property type="component" value="Unplaced"/>
</dbReference>
<dbReference type="Gene3D" id="1.20.5.110">
    <property type="match status" value="1"/>
</dbReference>
<dbReference type="InterPro" id="IPR042887">
    <property type="entry name" value="VAMP4"/>
</dbReference>
<evidence type="ECO:0000256" key="3">
    <source>
        <dbReference type="SAM" id="Phobius"/>
    </source>
</evidence>
<dbReference type="InterPro" id="IPR042855">
    <property type="entry name" value="V_SNARE_CC"/>
</dbReference>
<dbReference type="PANTHER" id="PTHR46897">
    <property type="entry name" value="VESICLE-ASSOCIATED MEMBRANE PROTEIN 4"/>
    <property type="match status" value="1"/>
</dbReference>
<keyword evidence="5" id="KW-1185">Reference proteome</keyword>
<gene>
    <name evidence="6" type="primary">LOC107271945</name>
</gene>